<evidence type="ECO:0000313" key="3">
    <source>
        <dbReference type="EMBL" id="MDL4935604.1"/>
    </source>
</evidence>
<evidence type="ECO:0000313" key="4">
    <source>
        <dbReference type="EMBL" id="MXS24709.1"/>
    </source>
</evidence>
<dbReference type="GeneID" id="93223834"/>
<protein>
    <submittedName>
        <fullName evidence="3">Uncharacterized protein</fullName>
    </submittedName>
</protein>
<dbReference type="EMBL" id="JASUBT010000004">
    <property type="protein sequence ID" value="MDL4935604.1"/>
    <property type="molecule type" value="Genomic_DNA"/>
</dbReference>
<dbReference type="Proteomes" id="UP001241571">
    <property type="component" value="Unassembled WGS sequence"/>
</dbReference>
<evidence type="ECO:0000313" key="7">
    <source>
        <dbReference type="Proteomes" id="UP001241571"/>
    </source>
</evidence>
<reference evidence="3 7" key="3">
    <citation type="submission" date="2023-06" db="EMBL/GenBank/DDBJ databases">
        <title>Acute promotion of culturable opportunistic pathogens and persistent increase of antibiotic resistance following antibiotic exposure in mouse gut microbiota.</title>
        <authorList>
            <person name="Li L."/>
            <person name="Wang B."/>
            <person name="Sun Y."/>
            <person name="Wang M."/>
            <person name="Xu H."/>
        </authorList>
    </citation>
    <scope>NUCLEOTIDE SEQUENCE [LARGE SCALE GENOMIC DNA]</scope>
    <source>
        <strain evidence="3 7">CRI2_2</strain>
    </source>
</reference>
<evidence type="ECO:0000313" key="2">
    <source>
        <dbReference type="EMBL" id="MBA0973283.1"/>
    </source>
</evidence>
<evidence type="ECO:0000313" key="5">
    <source>
        <dbReference type="Proteomes" id="UP000439965"/>
    </source>
</evidence>
<dbReference type="Proteomes" id="UP000571857">
    <property type="component" value="Unassembled WGS sequence"/>
</dbReference>
<evidence type="ECO:0000313" key="6">
    <source>
        <dbReference type="Proteomes" id="UP000571857"/>
    </source>
</evidence>
<dbReference type="RefSeq" id="WP_029486949.1">
    <property type="nucleotide sequence ID" value="NZ_BTSN01000002.1"/>
</dbReference>
<reference evidence="4 5" key="1">
    <citation type="submission" date="2019-04" db="EMBL/GenBank/DDBJ databases">
        <title>Step-wise assembly of the neonatal virome modulated by breast feeding.</title>
        <authorList>
            <person name="Liang G."/>
            <person name="Bushman F."/>
        </authorList>
    </citation>
    <scope>NUCLEOTIDE SEQUENCE [LARGE SCALE GENOMIC DNA]</scope>
    <source>
        <strain evidence="4 5">E3404</strain>
    </source>
</reference>
<gene>
    <name evidence="4" type="ORF">GTI89_01215</name>
    <name evidence="2" type="ORF">HWH42_11975</name>
    <name evidence="3" type="ORF">QRX88_07760</name>
</gene>
<name>A0A5F0V832_ENTGA</name>
<proteinExistence type="predicted"/>
<dbReference type="EMBL" id="WVTI01000001">
    <property type="protein sequence ID" value="MXS24709.1"/>
    <property type="molecule type" value="Genomic_DNA"/>
</dbReference>
<dbReference type="AlphaFoldDB" id="A0A5F0V832"/>
<feature type="compositionally biased region" description="Basic and acidic residues" evidence="1">
    <location>
        <begin position="125"/>
        <end position="141"/>
    </location>
</feature>
<accession>A0A5F0V832</accession>
<comment type="caution">
    <text evidence="3">The sequence shown here is derived from an EMBL/GenBank/DDBJ whole genome shotgun (WGS) entry which is preliminary data.</text>
</comment>
<evidence type="ECO:0000256" key="1">
    <source>
        <dbReference type="SAM" id="MobiDB-lite"/>
    </source>
</evidence>
<organism evidence="3 7">
    <name type="scientific">Enterococcus gallinarum</name>
    <dbReference type="NCBI Taxonomy" id="1353"/>
    <lineage>
        <taxon>Bacteria</taxon>
        <taxon>Bacillati</taxon>
        <taxon>Bacillota</taxon>
        <taxon>Bacilli</taxon>
        <taxon>Lactobacillales</taxon>
        <taxon>Enterococcaceae</taxon>
        <taxon>Enterococcus</taxon>
    </lineage>
</organism>
<dbReference type="EMBL" id="JABXJK010000064">
    <property type="protein sequence ID" value="MBA0973283.1"/>
    <property type="molecule type" value="Genomic_DNA"/>
</dbReference>
<dbReference type="Proteomes" id="UP000439965">
    <property type="component" value="Unassembled WGS sequence"/>
</dbReference>
<feature type="compositionally biased region" description="Polar residues" evidence="1">
    <location>
        <begin position="101"/>
        <end position="113"/>
    </location>
</feature>
<feature type="region of interest" description="Disordered" evidence="1">
    <location>
        <begin position="47"/>
        <end position="141"/>
    </location>
</feature>
<sequence>MSELANYLDVKRKHFRFPAYDDQEGVKLQSEHKEVFSQSDDWILTEIKDQPSTSSKEKDSAHSLRRKVPSSHPNYGHSVRQKEELAQHRANLPSYGKRPLQESTPTGKTNLFGNDQRRASYKVTSKAERAETPTPTKKEYSGRSYFVPKYIPASIIPEQEKEEITSQELMDSMEKPRESYLLFDTEPAAYQVKEGDDPTVRKFNRPQSVGMTRREFRGMNKKNGDKRAVLDRSLEGMIEEGQSESNKNGYFRS</sequence>
<reference evidence="2 6" key="2">
    <citation type="submission" date="2020-06" db="EMBL/GenBank/DDBJ databases">
        <title>Crossreactivity between MHC class I-restricted antigens from cancer cells and an enterococcal bacteriophage.</title>
        <authorList>
            <person name="Fluckiger A."/>
            <person name="Daillere R."/>
            <person name="Sassi M."/>
            <person name="Cattoir V."/>
            <person name="Kroemer G."/>
            <person name="Zitvogel L."/>
        </authorList>
    </citation>
    <scope>NUCLEOTIDE SEQUENCE [LARGE SCALE GENOMIC DNA]</scope>
    <source>
        <strain evidence="2 6">EG4</strain>
    </source>
</reference>